<name>A0AAN4W320_9BACT</name>
<reference evidence="1 2" key="1">
    <citation type="submission" date="2021-12" db="EMBL/GenBank/DDBJ databases">
        <title>Genome sequencing of bacteria with rrn-lacking chromosome and rrn-plasmid.</title>
        <authorList>
            <person name="Anda M."/>
            <person name="Iwasaki W."/>
        </authorList>
    </citation>
    <scope>NUCLEOTIDE SEQUENCE [LARGE SCALE GENOMIC DNA]</scope>
    <source>
        <strain evidence="1 2">NBRC 15940</strain>
    </source>
</reference>
<evidence type="ECO:0000313" key="1">
    <source>
        <dbReference type="EMBL" id="GJM64761.1"/>
    </source>
</evidence>
<comment type="caution">
    <text evidence="1">The sequence shown here is derived from an EMBL/GenBank/DDBJ whole genome shotgun (WGS) entry which is preliminary data.</text>
</comment>
<proteinExistence type="predicted"/>
<dbReference type="AlphaFoldDB" id="A0AAN4W320"/>
<accession>A0AAN4W320</accession>
<protein>
    <submittedName>
        <fullName evidence="1">Uncharacterized protein</fullName>
    </submittedName>
</protein>
<sequence>MLVQLQGGKNEGIVPFFIFSKKVDAWGESKLAQILATKKLGWLIL</sequence>
<evidence type="ECO:0000313" key="2">
    <source>
        <dbReference type="Proteomes" id="UP001310022"/>
    </source>
</evidence>
<gene>
    <name evidence="1" type="ORF">PEDI_53130</name>
</gene>
<keyword evidence="2" id="KW-1185">Reference proteome</keyword>
<organism evidence="1 2">
    <name type="scientific">Persicobacter diffluens</name>
    <dbReference type="NCBI Taxonomy" id="981"/>
    <lineage>
        <taxon>Bacteria</taxon>
        <taxon>Pseudomonadati</taxon>
        <taxon>Bacteroidota</taxon>
        <taxon>Cytophagia</taxon>
        <taxon>Cytophagales</taxon>
        <taxon>Persicobacteraceae</taxon>
        <taxon>Persicobacter</taxon>
    </lineage>
</organism>
<dbReference type="Proteomes" id="UP001310022">
    <property type="component" value="Unassembled WGS sequence"/>
</dbReference>
<dbReference type="EMBL" id="BQKE01000006">
    <property type="protein sequence ID" value="GJM64761.1"/>
    <property type="molecule type" value="Genomic_DNA"/>
</dbReference>